<name>A0A074N2C3_ERYLO</name>
<sequence>MMKLGRTRVISIAPLVLASLLTSACAISTPATITSAQNSPQAITSVQLLRDAEENGVADNLRSRFRDELTQQLRARGVNLGTGAEFIMDFAVSQRDAEVGLQPVSVGDAGDTAEPIEPSIRGRWYHKCKPTRVSASIVIYARANGAAQANSSGEFLACPDDLSQLGDLAKILVERTVGN</sequence>
<evidence type="ECO:0000313" key="3">
    <source>
        <dbReference type="Proteomes" id="UP000027647"/>
    </source>
</evidence>
<reference evidence="2 3" key="1">
    <citation type="submission" date="2014-04" db="EMBL/GenBank/DDBJ databases">
        <title>A comprehensive comparison of genomes of Erythrobacter spp. strains.</title>
        <authorList>
            <person name="Zheng Q."/>
        </authorList>
    </citation>
    <scope>NUCLEOTIDE SEQUENCE [LARGE SCALE GENOMIC DNA]</scope>
    <source>
        <strain evidence="2 3">DSM 6997</strain>
    </source>
</reference>
<dbReference type="OrthoDB" id="9908340at2"/>
<evidence type="ECO:0000313" key="2">
    <source>
        <dbReference type="EMBL" id="KEO92062.1"/>
    </source>
</evidence>
<protein>
    <recommendedName>
        <fullName evidence="4">DUF4136 domain-containing protein</fullName>
    </recommendedName>
</protein>
<keyword evidence="1" id="KW-0732">Signal</keyword>
<gene>
    <name evidence="2" type="ORF">EH31_05160</name>
</gene>
<dbReference type="RefSeq" id="WP_034958442.1">
    <property type="nucleotide sequence ID" value="NZ_JMIW01000001.1"/>
</dbReference>
<feature type="signal peptide" evidence="1">
    <location>
        <begin position="1"/>
        <end position="26"/>
    </location>
</feature>
<accession>A0A074N2C3</accession>
<evidence type="ECO:0000256" key="1">
    <source>
        <dbReference type="SAM" id="SignalP"/>
    </source>
</evidence>
<dbReference type="PROSITE" id="PS51257">
    <property type="entry name" value="PROKAR_LIPOPROTEIN"/>
    <property type="match status" value="1"/>
</dbReference>
<dbReference type="Proteomes" id="UP000027647">
    <property type="component" value="Unassembled WGS sequence"/>
</dbReference>
<proteinExistence type="predicted"/>
<dbReference type="AlphaFoldDB" id="A0A074N2C3"/>
<comment type="caution">
    <text evidence="2">The sequence shown here is derived from an EMBL/GenBank/DDBJ whole genome shotgun (WGS) entry which is preliminary data.</text>
</comment>
<dbReference type="EMBL" id="JMIW01000001">
    <property type="protein sequence ID" value="KEO92062.1"/>
    <property type="molecule type" value="Genomic_DNA"/>
</dbReference>
<keyword evidence="3" id="KW-1185">Reference proteome</keyword>
<feature type="chain" id="PRO_5001699170" description="DUF4136 domain-containing protein" evidence="1">
    <location>
        <begin position="27"/>
        <end position="179"/>
    </location>
</feature>
<organism evidence="2 3">
    <name type="scientific">Erythrobacter longus</name>
    <dbReference type="NCBI Taxonomy" id="1044"/>
    <lineage>
        <taxon>Bacteria</taxon>
        <taxon>Pseudomonadati</taxon>
        <taxon>Pseudomonadota</taxon>
        <taxon>Alphaproteobacteria</taxon>
        <taxon>Sphingomonadales</taxon>
        <taxon>Erythrobacteraceae</taxon>
        <taxon>Erythrobacter/Porphyrobacter group</taxon>
        <taxon>Erythrobacter</taxon>
    </lineage>
</organism>
<evidence type="ECO:0008006" key="4">
    <source>
        <dbReference type="Google" id="ProtNLM"/>
    </source>
</evidence>